<name>A0AAV4DD38_9GAST</name>
<feature type="region of interest" description="Disordered" evidence="1">
    <location>
        <begin position="12"/>
        <end position="44"/>
    </location>
</feature>
<evidence type="ECO:0000256" key="1">
    <source>
        <dbReference type="SAM" id="MobiDB-lite"/>
    </source>
</evidence>
<comment type="caution">
    <text evidence="2">The sequence shown here is derived from an EMBL/GenBank/DDBJ whole genome shotgun (WGS) entry which is preliminary data.</text>
</comment>
<reference evidence="2 3" key="1">
    <citation type="journal article" date="2021" name="Elife">
        <title>Chloroplast acquisition without the gene transfer in kleptoplastic sea slugs, Plakobranchus ocellatus.</title>
        <authorList>
            <person name="Maeda T."/>
            <person name="Takahashi S."/>
            <person name="Yoshida T."/>
            <person name="Shimamura S."/>
            <person name="Takaki Y."/>
            <person name="Nagai Y."/>
            <person name="Toyoda A."/>
            <person name="Suzuki Y."/>
            <person name="Arimoto A."/>
            <person name="Ishii H."/>
            <person name="Satoh N."/>
            <person name="Nishiyama T."/>
            <person name="Hasebe M."/>
            <person name="Maruyama T."/>
            <person name="Minagawa J."/>
            <person name="Obokata J."/>
            <person name="Shigenobu S."/>
        </authorList>
    </citation>
    <scope>NUCLEOTIDE SEQUENCE [LARGE SCALE GENOMIC DNA]</scope>
</reference>
<accession>A0AAV4DD38</accession>
<proteinExistence type="predicted"/>
<evidence type="ECO:0000313" key="3">
    <source>
        <dbReference type="Proteomes" id="UP000735302"/>
    </source>
</evidence>
<feature type="compositionally biased region" description="Polar residues" evidence="1">
    <location>
        <begin position="12"/>
        <end position="41"/>
    </location>
</feature>
<dbReference type="Proteomes" id="UP000735302">
    <property type="component" value="Unassembled WGS sequence"/>
</dbReference>
<dbReference type="AlphaFoldDB" id="A0AAV4DD38"/>
<protein>
    <submittedName>
        <fullName evidence="2">Uncharacterized protein</fullName>
    </submittedName>
</protein>
<evidence type="ECO:0000313" key="2">
    <source>
        <dbReference type="EMBL" id="GFO41880.1"/>
    </source>
</evidence>
<dbReference type="EMBL" id="BLXT01007728">
    <property type="protein sequence ID" value="GFO41880.1"/>
    <property type="molecule type" value="Genomic_DNA"/>
</dbReference>
<sequence length="96" mass="10588">MLYFCTTTHARKQPLTQPGRTYSQHQRQVNGQHTTNKSSPATAHKTGNIPRWICMGAGTCPLSGDSIAKHTWLAKEWGARLATNLDTSARSCGFML</sequence>
<organism evidence="2 3">
    <name type="scientific">Plakobranchus ocellatus</name>
    <dbReference type="NCBI Taxonomy" id="259542"/>
    <lineage>
        <taxon>Eukaryota</taxon>
        <taxon>Metazoa</taxon>
        <taxon>Spiralia</taxon>
        <taxon>Lophotrochozoa</taxon>
        <taxon>Mollusca</taxon>
        <taxon>Gastropoda</taxon>
        <taxon>Heterobranchia</taxon>
        <taxon>Euthyneura</taxon>
        <taxon>Panpulmonata</taxon>
        <taxon>Sacoglossa</taxon>
        <taxon>Placobranchoidea</taxon>
        <taxon>Plakobranchidae</taxon>
        <taxon>Plakobranchus</taxon>
    </lineage>
</organism>
<gene>
    <name evidence="2" type="ORF">PoB_006838500</name>
</gene>
<keyword evidence="3" id="KW-1185">Reference proteome</keyword>